<evidence type="ECO:0000256" key="1">
    <source>
        <dbReference type="SAM" id="MobiDB-lite"/>
    </source>
</evidence>
<feature type="compositionally biased region" description="Basic and acidic residues" evidence="1">
    <location>
        <begin position="8"/>
        <end position="28"/>
    </location>
</feature>
<proteinExistence type="predicted"/>
<accession>A0A256F000</accession>
<feature type="region of interest" description="Disordered" evidence="1">
    <location>
        <begin position="1"/>
        <end position="29"/>
    </location>
</feature>
<comment type="caution">
    <text evidence="2">The sequence shown here is derived from an EMBL/GenBank/DDBJ whole genome shotgun (WGS) entry which is preliminary data.</text>
</comment>
<dbReference type="AlphaFoldDB" id="A0A256F000"/>
<evidence type="ECO:0000313" key="2">
    <source>
        <dbReference type="EMBL" id="OYR08172.1"/>
    </source>
</evidence>
<protein>
    <submittedName>
        <fullName evidence="2">Uncharacterized protein</fullName>
    </submittedName>
</protein>
<dbReference type="EMBL" id="NNRK01000035">
    <property type="protein sequence ID" value="OYR08172.1"/>
    <property type="molecule type" value="Genomic_DNA"/>
</dbReference>
<evidence type="ECO:0000313" key="3">
    <source>
        <dbReference type="Proteomes" id="UP000216345"/>
    </source>
</evidence>
<sequence length="47" mass="5654">MNSCLRSTSDKALTELNNRDEQTDEQNRRQTCARRRLIFIDFYMISL</sequence>
<dbReference type="Proteomes" id="UP000216345">
    <property type="component" value="Unassembled WGS sequence"/>
</dbReference>
<organism evidence="2 3">
    <name type="scientific">Brucella rhizosphaerae</name>
    <dbReference type="NCBI Taxonomy" id="571254"/>
    <lineage>
        <taxon>Bacteria</taxon>
        <taxon>Pseudomonadati</taxon>
        <taxon>Pseudomonadota</taxon>
        <taxon>Alphaproteobacteria</taxon>
        <taxon>Hyphomicrobiales</taxon>
        <taxon>Brucellaceae</taxon>
        <taxon>Brucella/Ochrobactrum group</taxon>
        <taxon>Brucella</taxon>
    </lineage>
</organism>
<keyword evidence="3" id="KW-1185">Reference proteome</keyword>
<name>A0A256F000_9HYPH</name>
<gene>
    <name evidence="2" type="ORF">CEV32_2884</name>
</gene>
<reference evidence="2 3" key="1">
    <citation type="submission" date="2017-07" db="EMBL/GenBank/DDBJ databases">
        <title>Phylogenetic study on the rhizospheric bacterium Ochrobactrum sp. A44.</title>
        <authorList>
            <person name="Krzyzanowska D.M."/>
            <person name="Ossowicki A."/>
            <person name="Rajewska M."/>
            <person name="Maciag T."/>
            <person name="Kaczynski Z."/>
            <person name="Czerwicka M."/>
            <person name="Jafra S."/>
        </authorList>
    </citation>
    <scope>NUCLEOTIDE SEQUENCE [LARGE SCALE GENOMIC DNA]</scope>
    <source>
        <strain evidence="2 3">PR17</strain>
    </source>
</reference>